<feature type="transmembrane region" description="Helical" evidence="6">
    <location>
        <begin position="224"/>
        <end position="245"/>
    </location>
</feature>
<organism evidence="7 8">
    <name type="scientific">Pelagicoccus mobilis</name>
    <dbReference type="NCBI Taxonomy" id="415221"/>
    <lineage>
        <taxon>Bacteria</taxon>
        <taxon>Pseudomonadati</taxon>
        <taxon>Verrucomicrobiota</taxon>
        <taxon>Opitutia</taxon>
        <taxon>Puniceicoccales</taxon>
        <taxon>Pelagicoccaceae</taxon>
        <taxon>Pelagicoccus</taxon>
    </lineage>
</organism>
<proteinExistence type="predicted"/>
<dbReference type="PANTHER" id="PTHR39087:SF2">
    <property type="entry name" value="UPF0104 MEMBRANE PROTEIN MJ1595"/>
    <property type="match status" value="1"/>
</dbReference>
<protein>
    <submittedName>
        <fullName evidence="7">Flippase-like domain-containing protein</fullName>
    </submittedName>
</protein>
<dbReference type="NCBIfam" id="TIGR00374">
    <property type="entry name" value="flippase-like domain"/>
    <property type="match status" value="1"/>
</dbReference>
<sequence length="334" mass="36604">MKLLVENRTFWIVLSVLLTIGLLWLALEITDLAVVSSVFEKMGVSWVLAASAFYVCTIALRASRFSVLLEGRFLRNFFRLFGIVCIHQFYNHLLPARLGELSFPLLLKKRFGIEVSRSTGILVVARFFDAVSLALVVLFAAGWYLASLGRTDQEGSDLVLVISLPIVFGVLVGLGMYVALRVDLSFMIPSSRYPKLRKMGQKLDSFVTRTREAVVRYSSFGKGLAVFMLSVGIWVLLSVFFYLFFWKTDVALSFSEVILGSSLSHITQFLPVNTFGSFGTLEAGWTLGFKLIGIDLSTALGIGIAMHVLALAVLAALAGGFALARVVRGSGSGD</sequence>
<feature type="transmembrane region" description="Helical" evidence="6">
    <location>
        <begin position="158"/>
        <end position="180"/>
    </location>
</feature>
<feature type="transmembrane region" description="Helical" evidence="6">
    <location>
        <begin position="43"/>
        <end position="61"/>
    </location>
</feature>
<evidence type="ECO:0000256" key="5">
    <source>
        <dbReference type="ARBA" id="ARBA00023136"/>
    </source>
</evidence>
<feature type="transmembrane region" description="Helical" evidence="6">
    <location>
        <begin position="299"/>
        <end position="324"/>
    </location>
</feature>
<keyword evidence="5 6" id="KW-0472">Membrane</keyword>
<evidence type="ECO:0000256" key="2">
    <source>
        <dbReference type="ARBA" id="ARBA00022475"/>
    </source>
</evidence>
<dbReference type="Proteomes" id="UP000617628">
    <property type="component" value="Unassembled WGS sequence"/>
</dbReference>
<evidence type="ECO:0000313" key="7">
    <source>
        <dbReference type="EMBL" id="MBK1875742.1"/>
    </source>
</evidence>
<evidence type="ECO:0000256" key="4">
    <source>
        <dbReference type="ARBA" id="ARBA00022989"/>
    </source>
</evidence>
<dbReference type="InterPro" id="IPR022791">
    <property type="entry name" value="L-PG_synthase/AglD"/>
</dbReference>
<dbReference type="EMBL" id="JAENIL010000003">
    <property type="protein sequence ID" value="MBK1875742.1"/>
    <property type="molecule type" value="Genomic_DNA"/>
</dbReference>
<feature type="transmembrane region" description="Helical" evidence="6">
    <location>
        <begin position="9"/>
        <end position="27"/>
    </location>
</feature>
<comment type="subcellular location">
    <subcellularLocation>
        <location evidence="1">Cell membrane</location>
        <topology evidence="1">Multi-pass membrane protein</topology>
    </subcellularLocation>
</comment>
<keyword evidence="4 6" id="KW-1133">Transmembrane helix</keyword>
<accession>A0A934RWL6</accession>
<name>A0A934RWL6_9BACT</name>
<gene>
    <name evidence="7" type="ORF">JIN87_02620</name>
</gene>
<evidence type="ECO:0000313" key="8">
    <source>
        <dbReference type="Proteomes" id="UP000617628"/>
    </source>
</evidence>
<dbReference type="RefSeq" id="WP_200353959.1">
    <property type="nucleotide sequence ID" value="NZ_JAENIL010000003.1"/>
</dbReference>
<feature type="transmembrane region" description="Helical" evidence="6">
    <location>
        <begin position="257"/>
        <end position="279"/>
    </location>
</feature>
<keyword evidence="2" id="KW-1003">Cell membrane</keyword>
<evidence type="ECO:0000256" key="6">
    <source>
        <dbReference type="SAM" id="Phobius"/>
    </source>
</evidence>
<feature type="transmembrane region" description="Helical" evidence="6">
    <location>
        <begin position="127"/>
        <end position="146"/>
    </location>
</feature>
<feature type="transmembrane region" description="Helical" evidence="6">
    <location>
        <begin position="73"/>
        <end position="90"/>
    </location>
</feature>
<dbReference type="AlphaFoldDB" id="A0A934RWL6"/>
<evidence type="ECO:0000256" key="3">
    <source>
        <dbReference type="ARBA" id="ARBA00022692"/>
    </source>
</evidence>
<evidence type="ECO:0000256" key="1">
    <source>
        <dbReference type="ARBA" id="ARBA00004651"/>
    </source>
</evidence>
<dbReference type="PANTHER" id="PTHR39087">
    <property type="entry name" value="UPF0104 MEMBRANE PROTEIN MJ1595"/>
    <property type="match status" value="1"/>
</dbReference>
<keyword evidence="8" id="KW-1185">Reference proteome</keyword>
<reference evidence="7" key="1">
    <citation type="submission" date="2021-01" db="EMBL/GenBank/DDBJ databases">
        <title>Modified the classification status of verrucomicrobia.</title>
        <authorList>
            <person name="Feng X."/>
        </authorList>
    </citation>
    <scope>NUCLEOTIDE SEQUENCE</scope>
    <source>
        <strain evidence="7">KCTC 13126</strain>
    </source>
</reference>
<comment type="caution">
    <text evidence="7">The sequence shown here is derived from an EMBL/GenBank/DDBJ whole genome shotgun (WGS) entry which is preliminary data.</text>
</comment>
<dbReference type="Pfam" id="PF03706">
    <property type="entry name" value="LPG_synthase_TM"/>
    <property type="match status" value="1"/>
</dbReference>
<keyword evidence="3 6" id="KW-0812">Transmembrane</keyword>
<dbReference type="GO" id="GO:0005886">
    <property type="term" value="C:plasma membrane"/>
    <property type="evidence" value="ECO:0007669"/>
    <property type="project" value="UniProtKB-SubCell"/>
</dbReference>